<accession>N1UA20</accession>
<comment type="caution">
    <text evidence="1">The sequence shown here is derived from an EMBL/GenBank/DDBJ whole genome shotgun (WGS) entry which is preliminary data.</text>
</comment>
<evidence type="ECO:0000313" key="1">
    <source>
        <dbReference type="EMBL" id="EMY12915.1"/>
    </source>
</evidence>
<proteinExistence type="predicted"/>
<dbReference type="Proteomes" id="UP000012249">
    <property type="component" value="Unassembled WGS sequence"/>
</dbReference>
<organism evidence="1 2">
    <name type="scientific">Leptospira weilii str. Ecochallenge</name>
    <dbReference type="NCBI Taxonomy" id="1049986"/>
    <lineage>
        <taxon>Bacteria</taxon>
        <taxon>Pseudomonadati</taxon>
        <taxon>Spirochaetota</taxon>
        <taxon>Spirochaetia</taxon>
        <taxon>Leptospirales</taxon>
        <taxon>Leptospiraceae</taxon>
        <taxon>Leptospira</taxon>
    </lineage>
</organism>
<dbReference type="AlphaFoldDB" id="N1UA20"/>
<sequence>MKRRRENDLSITYDSFYFSRKRNLIPSFKSLFYVLLLFVFLQCSSSKNSILGTVFVRKGFTPEKKYGT</sequence>
<evidence type="ECO:0000313" key="2">
    <source>
        <dbReference type="Proteomes" id="UP000012249"/>
    </source>
</evidence>
<dbReference type="EMBL" id="AHMI02000270">
    <property type="protein sequence ID" value="EMY12915.1"/>
    <property type="molecule type" value="Genomic_DNA"/>
</dbReference>
<reference evidence="1 2" key="1">
    <citation type="submission" date="2013-02" db="EMBL/GenBank/DDBJ databases">
        <authorList>
            <person name="Harkins D.M."/>
            <person name="Durkin A.S."/>
            <person name="Brinkac L.M."/>
            <person name="Haft D.H."/>
            <person name="Selengut J.D."/>
            <person name="Sanka R."/>
            <person name="DePew J."/>
            <person name="Purushe J."/>
            <person name="Haake D.A."/>
            <person name="Matsunaga J."/>
            <person name="Vinetz J.M."/>
            <person name="Sutton G.G."/>
            <person name="Nierman W.C."/>
            <person name="Fouts D.E."/>
        </authorList>
    </citation>
    <scope>NUCLEOTIDE SEQUENCE [LARGE SCALE GENOMIC DNA]</scope>
    <source>
        <strain evidence="1 2">Ecochallenge</strain>
    </source>
</reference>
<name>N1UA20_9LEPT</name>
<gene>
    <name evidence="1" type="ORF">LEP1GSC043_1880</name>
</gene>
<protein>
    <submittedName>
        <fullName evidence="1">Uncharacterized protein</fullName>
    </submittedName>
</protein>